<dbReference type="GeneID" id="34573676"/>
<dbReference type="PANTHER" id="PTHR48081">
    <property type="entry name" value="AB HYDROLASE SUPERFAMILY PROTEIN C4A8.06C"/>
    <property type="match status" value="1"/>
</dbReference>
<dbReference type="InterPro" id="IPR050300">
    <property type="entry name" value="GDXG_lipolytic_enzyme"/>
</dbReference>
<dbReference type="GO" id="GO:0017000">
    <property type="term" value="P:antibiotic biosynthetic process"/>
    <property type="evidence" value="ECO:0007669"/>
    <property type="project" value="UniProtKB-ARBA"/>
</dbReference>
<organism evidence="3 4">
    <name type="scientific">Penicillium arizonense</name>
    <dbReference type="NCBI Taxonomy" id="1835702"/>
    <lineage>
        <taxon>Eukaryota</taxon>
        <taxon>Fungi</taxon>
        <taxon>Dikarya</taxon>
        <taxon>Ascomycota</taxon>
        <taxon>Pezizomycotina</taxon>
        <taxon>Eurotiomycetes</taxon>
        <taxon>Eurotiomycetidae</taxon>
        <taxon>Eurotiales</taxon>
        <taxon>Aspergillaceae</taxon>
        <taxon>Penicillium</taxon>
    </lineage>
</organism>
<evidence type="ECO:0000259" key="2">
    <source>
        <dbReference type="Pfam" id="PF07859"/>
    </source>
</evidence>
<dbReference type="GO" id="GO:0072330">
    <property type="term" value="P:monocarboxylic acid biosynthetic process"/>
    <property type="evidence" value="ECO:0007669"/>
    <property type="project" value="UniProtKB-ARBA"/>
</dbReference>
<evidence type="ECO:0000313" key="3">
    <source>
        <dbReference type="EMBL" id="OGE55342.1"/>
    </source>
</evidence>
<keyword evidence="4" id="KW-1185">Reference proteome</keyword>
<dbReference type="Pfam" id="PF07859">
    <property type="entry name" value="Abhydrolase_3"/>
    <property type="match status" value="1"/>
</dbReference>
<dbReference type="InterPro" id="IPR013094">
    <property type="entry name" value="AB_hydrolase_3"/>
</dbReference>
<reference evidence="3 4" key="1">
    <citation type="journal article" date="2016" name="Sci. Rep.">
        <title>Penicillium arizonense, a new, genome sequenced fungal species, reveals a high chemical diversity in secreted metabolites.</title>
        <authorList>
            <person name="Grijseels S."/>
            <person name="Nielsen J.C."/>
            <person name="Randelovic M."/>
            <person name="Nielsen J."/>
            <person name="Nielsen K.F."/>
            <person name="Workman M."/>
            <person name="Frisvad J.C."/>
        </authorList>
    </citation>
    <scope>NUCLEOTIDE SEQUENCE [LARGE SCALE GENOMIC DNA]</scope>
    <source>
        <strain evidence="3 4">CBS 141311</strain>
    </source>
</reference>
<dbReference type="AlphaFoldDB" id="A0A1F5LQ45"/>
<proteinExistence type="predicted"/>
<evidence type="ECO:0000256" key="1">
    <source>
        <dbReference type="ARBA" id="ARBA00022801"/>
    </source>
</evidence>
<dbReference type="GO" id="GO:0016787">
    <property type="term" value="F:hydrolase activity"/>
    <property type="evidence" value="ECO:0007669"/>
    <property type="project" value="UniProtKB-KW"/>
</dbReference>
<comment type="caution">
    <text evidence="3">The sequence shown here is derived from an EMBL/GenBank/DDBJ whole genome shotgun (WGS) entry which is preliminary data.</text>
</comment>
<dbReference type="STRING" id="1835702.A0A1F5LQ45"/>
<dbReference type="RefSeq" id="XP_022490772.1">
    <property type="nucleotide sequence ID" value="XM_022628942.1"/>
</dbReference>
<dbReference type="Gene3D" id="3.40.50.1820">
    <property type="entry name" value="alpha/beta hydrolase"/>
    <property type="match status" value="1"/>
</dbReference>
<accession>A0A1F5LQ45</accession>
<gene>
    <name evidence="3" type="ORF">PENARI_c004G01517</name>
</gene>
<dbReference type="EMBL" id="LXJU01000004">
    <property type="protein sequence ID" value="OGE55342.1"/>
    <property type="molecule type" value="Genomic_DNA"/>
</dbReference>
<dbReference type="SUPFAM" id="SSF53474">
    <property type="entry name" value="alpha/beta-Hydrolases"/>
    <property type="match status" value="1"/>
</dbReference>
<dbReference type="Proteomes" id="UP000177622">
    <property type="component" value="Unassembled WGS sequence"/>
</dbReference>
<dbReference type="OrthoDB" id="19653at2759"/>
<evidence type="ECO:0000313" key="4">
    <source>
        <dbReference type="Proteomes" id="UP000177622"/>
    </source>
</evidence>
<name>A0A1F5LQ45_PENAI</name>
<feature type="domain" description="Alpha/beta hydrolase fold-3" evidence="2">
    <location>
        <begin position="36"/>
        <end position="139"/>
    </location>
</feature>
<dbReference type="PANTHER" id="PTHR48081:SF3">
    <property type="entry name" value="ALPHA_BETA HYDROLASE FOLD-3 DOMAIN-CONTAINING PROTEIN"/>
    <property type="match status" value="1"/>
</dbReference>
<sequence>MATLETSTHVYKTVDGLSLEIDIFKPPTAQKDSIVLLHFHGGFLLIGDNAAFQPHWLINACHHRGWIYAAASYRLLPEAKGLDILQDTLDAVHWVNQNISSKIIIAGSSAGGYLALATAAHPSCPRPLALLAIYGMLDPASKRHIHPGQPLMGPVDDVDKSLSEIDSAMQSGKVLDGYPFPANPLTDQRIKWIRTMHQAARYADVLTRCPGLAQRIAIEGTSAIPEEYRILFPATFGLTPSFPPTVLLHGDRDDLVEFDQSSIVAEKLRALGVDTYFENAVGQDHGFETKEVIDLDAGDAADGNVMEDSLRRVIAVLEKHVSSG</sequence>
<protein>
    <recommendedName>
        <fullName evidence="2">Alpha/beta hydrolase fold-3 domain-containing protein</fullName>
    </recommendedName>
</protein>
<keyword evidence="1" id="KW-0378">Hydrolase</keyword>
<dbReference type="InterPro" id="IPR029058">
    <property type="entry name" value="AB_hydrolase_fold"/>
</dbReference>